<dbReference type="Pfam" id="PF07596">
    <property type="entry name" value="SBP_bac_10"/>
    <property type="match status" value="1"/>
</dbReference>
<protein>
    <recommendedName>
        <fullName evidence="2">DUF1559 domain-containing protein</fullName>
    </recommendedName>
</protein>
<dbReference type="InterPro" id="IPR011453">
    <property type="entry name" value="DUF1559"/>
</dbReference>
<name>A0A6M5Z3E4_9BACT</name>
<feature type="domain" description="DUF1559" evidence="2">
    <location>
        <begin position="35"/>
        <end position="288"/>
    </location>
</feature>
<evidence type="ECO:0000313" key="4">
    <source>
        <dbReference type="Proteomes" id="UP000503447"/>
    </source>
</evidence>
<proteinExistence type="predicted"/>
<dbReference type="NCBIfam" id="TIGR02532">
    <property type="entry name" value="IV_pilin_GFxxxE"/>
    <property type="match status" value="1"/>
</dbReference>
<keyword evidence="1" id="KW-0812">Transmembrane</keyword>
<dbReference type="InterPro" id="IPR045584">
    <property type="entry name" value="Pilin-like"/>
</dbReference>
<dbReference type="Pfam" id="PF07963">
    <property type="entry name" value="N_methyl"/>
    <property type="match status" value="1"/>
</dbReference>
<reference evidence="4" key="1">
    <citation type="submission" date="2020-05" db="EMBL/GenBank/DDBJ databases">
        <title>Frigoriglobus tundricola gen. nov., sp. nov., a psychrotolerant cellulolytic planctomycete of the family Gemmataceae with two divergent copies of 16S rRNA gene.</title>
        <authorList>
            <person name="Kulichevskaya I.S."/>
            <person name="Ivanova A.A."/>
            <person name="Naumoff D.G."/>
            <person name="Beletsky A.V."/>
            <person name="Rijpstra W.I.C."/>
            <person name="Sinninghe Damste J.S."/>
            <person name="Mardanov A.V."/>
            <person name="Ravin N.V."/>
            <person name="Dedysh S.N."/>
        </authorList>
    </citation>
    <scope>NUCLEOTIDE SEQUENCE [LARGE SCALE GENOMIC DNA]</scope>
    <source>
        <strain evidence="4">PL17</strain>
    </source>
</reference>
<dbReference type="RefSeq" id="WP_171475033.1">
    <property type="nucleotide sequence ID" value="NZ_CP053452.2"/>
</dbReference>
<accession>A0A6M5Z3E4</accession>
<evidence type="ECO:0000313" key="3">
    <source>
        <dbReference type="EMBL" id="QJX00235.1"/>
    </source>
</evidence>
<dbReference type="PROSITE" id="PS00409">
    <property type="entry name" value="PROKAR_NTER_METHYL"/>
    <property type="match status" value="1"/>
</dbReference>
<organism evidence="3 4">
    <name type="scientific">Frigoriglobus tundricola</name>
    <dbReference type="NCBI Taxonomy" id="2774151"/>
    <lineage>
        <taxon>Bacteria</taxon>
        <taxon>Pseudomonadati</taxon>
        <taxon>Planctomycetota</taxon>
        <taxon>Planctomycetia</taxon>
        <taxon>Gemmatales</taxon>
        <taxon>Gemmataceae</taxon>
        <taxon>Frigoriglobus</taxon>
    </lineage>
</organism>
<evidence type="ECO:0000256" key="1">
    <source>
        <dbReference type="SAM" id="Phobius"/>
    </source>
</evidence>
<dbReference type="Proteomes" id="UP000503447">
    <property type="component" value="Chromosome"/>
</dbReference>
<dbReference type="SUPFAM" id="SSF54523">
    <property type="entry name" value="Pili subunits"/>
    <property type="match status" value="1"/>
</dbReference>
<evidence type="ECO:0000259" key="2">
    <source>
        <dbReference type="Pfam" id="PF07596"/>
    </source>
</evidence>
<dbReference type="KEGG" id="ftj:FTUN_7859"/>
<dbReference type="Gene3D" id="3.30.700.10">
    <property type="entry name" value="Glycoprotein, Type 4 Pilin"/>
    <property type="match status" value="1"/>
</dbReference>
<dbReference type="EMBL" id="CP053452">
    <property type="protein sequence ID" value="QJX00235.1"/>
    <property type="molecule type" value="Genomic_DNA"/>
</dbReference>
<sequence>MANCVRRDRGFTLIELLVVIAIIAILIGLLLPAVQKVREAAAKTKCSNNLKQIGIAMHAFHDANNALPVEGTTQGVSWPVRILPYIEQGNVYNQVWPAFQTAINNQQANGDTSGYATAAALVTQNNWLVPIYLCPSRRGSEAGPRIDYAGAYHGGVQGTSLSKYQTTTGLNSILDTYNSGPLAVGVSMTVITGGAGTSNTLLLAHKVMQPGHYSPGGQTGGDLGYAYSYLSTGGWSEHMRWSDDGANGSNRGLGYAKDDPNVDENHFGGPHTGGSPVLFADGGVRNYSYGYTDASGMNDDAVFQALWAYNRSFIVTPP</sequence>
<dbReference type="PANTHER" id="PTHR30093">
    <property type="entry name" value="GENERAL SECRETION PATHWAY PROTEIN G"/>
    <property type="match status" value="1"/>
</dbReference>
<keyword evidence="1" id="KW-0472">Membrane</keyword>
<dbReference type="PANTHER" id="PTHR30093:SF2">
    <property type="entry name" value="TYPE II SECRETION SYSTEM PROTEIN H"/>
    <property type="match status" value="1"/>
</dbReference>
<dbReference type="AlphaFoldDB" id="A0A6M5Z3E4"/>
<feature type="transmembrane region" description="Helical" evidence="1">
    <location>
        <begin position="12"/>
        <end position="34"/>
    </location>
</feature>
<keyword evidence="4" id="KW-1185">Reference proteome</keyword>
<dbReference type="InterPro" id="IPR012902">
    <property type="entry name" value="N_methyl_site"/>
</dbReference>
<keyword evidence="1" id="KW-1133">Transmembrane helix</keyword>
<gene>
    <name evidence="3" type="ORF">FTUN_7859</name>
</gene>